<dbReference type="RefSeq" id="WP_017638637.1">
    <property type="nucleotide sequence ID" value="NZ_CP013987.1"/>
</dbReference>
<gene>
    <name evidence="6" type="ORF">A4V15_09145</name>
    <name evidence="5" type="ORF">APT59_16235</name>
</gene>
<feature type="domain" description="HTH gntR-type" evidence="4">
    <location>
        <begin position="8"/>
        <end position="76"/>
    </location>
</feature>
<dbReference type="PROSITE" id="PS50949">
    <property type="entry name" value="HTH_GNTR"/>
    <property type="match status" value="1"/>
</dbReference>
<dbReference type="Proteomes" id="UP000078356">
    <property type="component" value="Unassembled WGS sequence"/>
</dbReference>
<name>A0A0U4W2T0_9PSED</name>
<dbReference type="SMART" id="SM00895">
    <property type="entry name" value="FCD"/>
    <property type="match status" value="1"/>
</dbReference>
<dbReference type="InterPro" id="IPR000524">
    <property type="entry name" value="Tscrpt_reg_HTH_GntR"/>
</dbReference>
<dbReference type="Pfam" id="PF00392">
    <property type="entry name" value="GntR"/>
    <property type="match status" value="1"/>
</dbReference>
<dbReference type="GO" id="GO:0003700">
    <property type="term" value="F:DNA-binding transcription factor activity"/>
    <property type="evidence" value="ECO:0007669"/>
    <property type="project" value="InterPro"/>
</dbReference>
<keyword evidence="1" id="KW-0805">Transcription regulation</keyword>
<keyword evidence="3" id="KW-0804">Transcription</keyword>
<keyword evidence="2" id="KW-0238">DNA-binding</keyword>
<reference evidence="5 7" key="1">
    <citation type="submission" date="2016-01" db="EMBL/GenBank/DDBJ databases">
        <title>Annotation of Pseudomonas oryzihabitans USDA-ARS-USMARC-56511.</title>
        <authorList>
            <person name="Harhay G.P."/>
            <person name="Harhay D.M."/>
            <person name="Smith T.P.L."/>
            <person name="Bono J.L."/>
            <person name="Heaton M.P."/>
            <person name="Clawson M.L."/>
            <person name="Chitko-Mckown C.G."/>
            <person name="Capik S.F."/>
            <person name="DeDonder K.D."/>
            <person name="Apley M.D."/>
            <person name="Lubbers B.V."/>
            <person name="White B.J."/>
            <person name="Larson R.L."/>
        </authorList>
    </citation>
    <scope>NUCLEOTIDE SEQUENCE [LARGE SCALE GENOMIC DNA]</scope>
    <source>
        <strain evidence="5 7">USDA-ARS-USMARC-56511</strain>
    </source>
</reference>
<dbReference type="KEGG" id="por:APT59_16235"/>
<organism evidence="5 7">
    <name type="scientific">Pseudomonas oryzihabitans</name>
    <dbReference type="NCBI Taxonomy" id="47885"/>
    <lineage>
        <taxon>Bacteria</taxon>
        <taxon>Pseudomonadati</taxon>
        <taxon>Pseudomonadota</taxon>
        <taxon>Gammaproteobacteria</taxon>
        <taxon>Pseudomonadales</taxon>
        <taxon>Pseudomonadaceae</taxon>
        <taxon>Pseudomonas</taxon>
    </lineage>
</organism>
<dbReference type="InterPro" id="IPR008920">
    <property type="entry name" value="TF_FadR/GntR_C"/>
</dbReference>
<dbReference type="SUPFAM" id="SSF48008">
    <property type="entry name" value="GntR ligand-binding domain-like"/>
    <property type="match status" value="1"/>
</dbReference>
<dbReference type="SUPFAM" id="SSF46785">
    <property type="entry name" value="Winged helix' DNA-binding domain"/>
    <property type="match status" value="1"/>
</dbReference>
<dbReference type="Gene3D" id="1.20.120.530">
    <property type="entry name" value="GntR ligand-binding domain-like"/>
    <property type="match status" value="1"/>
</dbReference>
<evidence type="ECO:0000313" key="5">
    <source>
        <dbReference type="EMBL" id="ALZ85672.1"/>
    </source>
</evidence>
<protein>
    <submittedName>
        <fullName evidence="5">GntR family transcriptional regulator</fullName>
    </submittedName>
</protein>
<accession>A0A0U4W2T0</accession>
<proteinExistence type="predicted"/>
<evidence type="ECO:0000313" key="7">
    <source>
        <dbReference type="Proteomes" id="UP000064137"/>
    </source>
</evidence>
<dbReference type="GO" id="GO:0003677">
    <property type="term" value="F:DNA binding"/>
    <property type="evidence" value="ECO:0007669"/>
    <property type="project" value="UniProtKB-KW"/>
</dbReference>
<sequence length="234" mass="25368">MFAKVPANVLSDNVAQQLLDKIEAGVFAPGSKIPSEALLSEAFGVSRTVVREAISRLKNEGVLQPQQGRGIFVTTHASIRPLRIDADEASLPGSVFHLLALRRAVEAEIASEAAINRSEADLVAIDEALAAIDEDVADGHDGVRADVAFHRTIAQAAGNPYFIKTLEFVSQYLETATRITRTNEARREDFSRQVHEEHQAIVAAIRLGDPLAAANAARQHIYNAARRLRQAGFA</sequence>
<dbReference type="PANTHER" id="PTHR43537">
    <property type="entry name" value="TRANSCRIPTIONAL REGULATOR, GNTR FAMILY"/>
    <property type="match status" value="1"/>
</dbReference>
<dbReference type="EMBL" id="LWCR01000078">
    <property type="protein sequence ID" value="OAN23513.1"/>
    <property type="molecule type" value="Genomic_DNA"/>
</dbReference>
<evidence type="ECO:0000313" key="6">
    <source>
        <dbReference type="EMBL" id="OAN23513.1"/>
    </source>
</evidence>
<dbReference type="SMART" id="SM00345">
    <property type="entry name" value="HTH_GNTR"/>
    <property type="match status" value="1"/>
</dbReference>
<dbReference type="Pfam" id="PF07729">
    <property type="entry name" value="FCD"/>
    <property type="match status" value="1"/>
</dbReference>
<dbReference type="AlphaFoldDB" id="A0A0U4W2T0"/>
<dbReference type="Proteomes" id="UP000064137">
    <property type="component" value="Chromosome"/>
</dbReference>
<reference evidence="6 8" key="2">
    <citation type="submission" date="2016-04" db="EMBL/GenBank/DDBJ databases">
        <title>Draft Genome Sequences of Staphylococcus capitis Strain H36, S. capitis Strain H65, S. cohnii Strain H62, S. hominis Strain H69, Mycobacterium iranicum Strain H39, Plantibacter sp. Strain H53, Pseudomonas oryzihabitans Strain H72, and Microbacterium sp. Strain H83, isolated from residential settings.</title>
        <authorList>
            <person name="Lymperopoulou D."/>
            <person name="Adams R.I."/>
            <person name="Lindow S."/>
            <person name="Coil D.A."/>
            <person name="Jospin G."/>
            <person name="Eisen J.A."/>
        </authorList>
    </citation>
    <scope>NUCLEOTIDE SEQUENCE [LARGE SCALE GENOMIC DNA]</scope>
    <source>
        <strain evidence="6 8">H72</strain>
    </source>
</reference>
<dbReference type="EMBL" id="CP013987">
    <property type="protein sequence ID" value="ALZ85672.1"/>
    <property type="molecule type" value="Genomic_DNA"/>
</dbReference>
<dbReference type="Gene3D" id="1.10.10.10">
    <property type="entry name" value="Winged helix-like DNA-binding domain superfamily/Winged helix DNA-binding domain"/>
    <property type="match status" value="1"/>
</dbReference>
<dbReference type="PANTHER" id="PTHR43537:SF44">
    <property type="entry name" value="GNTR FAMILY REGULATORY PROTEIN"/>
    <property type="match status" value="1"/>
</dbReference>
<dbReference type="PRINTS" id="PR00035">
    <property type="entry name" value="HTHGNTR"/>
</dbReference>
<dbReference type="InterPro" id="IPR036390">
    <property type="entry name" value="WH_DNA-bd_sf"/>
</dbReference>
<evidence type="ECO:0000256" key="2">
    <source>
        <dbReference type="ARBA" id="ARBA00023125"/>
    </source>
</evidence>
<evidence type="ECO:0000256" key="3">
    <source>
        <dbReference type="ARBA" id="ARBA00023163"/>
    </source>
</evidence>
<dbReference type="InterPro" id="IPR011711">
    <property type="entry name" value="GntR_C"/>
</dbReference>
<dbReference type="OrthoDB" id="1040417at2"/>
<evidence type="ECO:0000313" key="8">
    <source>
        <dbReference type="Proteomes" id="UP000078356"/>
    </source>
</evidence>
<evidence type="ECO:0000256" key="1">
    <source>
        <dbReference type="ARBA" id="ARBA00023015"/>
    </source>
</evidence>
<evidence type="ECO:0000259" key="4">
    <source>
        <dbReference type="PROSITE" id="PS50949"/>
    </source>
</evidence>
<dbReference type="CDD" id="cd07377">
    <property type="entry name" value="WHTH_GntR"/>
    <property type="match status" value="1"/>
</dbReference>
<dbReference type="InterPro" id="IPR036388">
    <property type="entry name" value="WH-like_DNA-bd_sf"/>
</dbReference>